<feature type="binding site" evidence="3">
    <location>
        <position position="358"/>
    </location>
    <ligand>
        <name>Zn(2+)</name>
        <dbReference type="ChEBI" id="CHEBI:29105"/>
        <label>2</label>
    </ligand>
</feature>
<dbReference type="SMART" id="SM00098">
    <property type="entry name" value="alkPPc"/>
    <property type="match status" value="1"/>
</dbReference>
<dbReference type="PANTHER" id="PTHR11596">
    <property type="entry name" value="ALKALINE PHOSPHATASE"/>
    <property type="match status" value="1"/>
</dbReference>
<comment type="cofactor">
    <cofactor evidence="3">
        <name>Mg(2+)</name>
        <dbReference type="ChEBI" id="CHEBI:18420"/>
    </cofactor>
    <text evidence="3">Binds 1 Mg(2+) ion.</text>
</comment>
<dbReference type="PROSITE" id="PS00330">
    <property type="entry name" value="HEMOLYSIN_CALCIUM"/>
    <property type="match status" value="4"/>
</dbReference>
<keyword evidence="3" id="KW-0479">Metal-binding</keyword>
<protein>
    <submittedName>
        <fullName evidence="4">Alkaline phosphatase Hemolysin-type calcium-binding domain</fullName>
        <ecNumber evidence="4">3.1.3.1</ecNumber>
    </submittedName>
</protein>
<dbReference type="EMBL" id="FP103042">
    <property type="protein sequence ID" value="CAX22902.1"/>
    <property type="molecule type" value="Genomic_DNA"/>
</dbReference>
<dbReference type="PRINTS" id="PR00313">
    <property type="entry name" value="CABNDNGRPT"/>
</dbReference>
<dbReference type="InterPro" id="IPR011049">
    <property type="entry name" value="Serralysin-like_metalloprot_C"/>
</dbReference>
<dbReference type="GO" id="GO:0005509">
    <property type="term" value="F:calcium ion binding"/>
    <property type="evidence" value="ECO:0007669"/>
    <property type="project" value="InterPro"/>
</dbReference>
<dbReference type="Gene3D" id="2.160.20.160">
    <property type="match status" value="1"/>
</dbReference>
<gene>
    <name evidence="4" type="ORF">METD_I1291</name>
</gene>
<keyword evidence="1" id="KW-0597">Phosphoprotein</keyword>
<dbReference type="PANTHER" id="PTHR11596:SF5">
    <property type="entry name" value="ALKALINE PHOSPHATASE"/>
    <property type="match status" value="1"/>
</dbReference>
<dbReference type="SUPFAM" id="SSF51120">
    <property type="entry name" value="beta-Roll"/>
    <property type="match status" value="2"/>
</dbReference>
<dbReference type="HOGENOM" id="CLU_289641_0_0_5"/>
<dbReference type="KEGG" id="mdi:METDI1291"/>
<dbReference type="InterPro" id="IPR018511">
    <property type="entry name" value="Hemolysin-typ_Ca-bd_CS"/>
</dbReference>
<feature type="binding site" evidence="3">
    <location>
        <position position="193"/>
    </location>
    <ligand>
        <name>Mg(2+)</name>
        <dbReference type="ChEBI" id="CHEBI:18420"/>
    </ligand>
</feature>
<evidence type="ECO:0000256" key="2">
    <source>
        <dbReference type="PIRSR" id="PIRSR601952-1"/>
    </source>
</evidence>
<name>C7CF10_METED</name>
<accession>C7CF10</accession>
<feature type="active site" description="Phosphoserine intermediate" evidence="2">
    <location>
        <position position="142"/>
    </location>
</feature>
<keyword evidence="3" id="KW-0862">Zinc</keyword>
<dbReference type="InterPro" id="IPR001343">
    <property type="entry name" value="Hemolysn_Ca-bd"/>
</dbReference>
<dbReference type="Pfam" id="PF00353">
    <property type="entry name" value="HemolysinCabind"/>
    <property type="match status" value="2"/>
</dbReference>
<dbReference type="InterPro" id="IPR001952">
    <property type="entry name" value="Alkaline_phosphatase"/>
</dbReference>
<reference evidence="5" key="1">
    <citation type="journal article" date="2009" name="PLoS ONE">
        <title>Methylobacterium genome sequences: a reference blueprint to investigate microbial metabolism of C1 compounds from natural and industrial sources.</title>
        <authorList>
            <person name="Vuilleumier S."/>
            <person name="Chistoserdova L."/>
            <person name="Lee M.-C."/>
            <person name="Bringel F."/>
            <person name="Lajus A."/>
            <person name="Zhou Y."/>
            <person name="Gourion B."/>
            <person name="Barbe V."/>
            <person name="Chang J."/>
            <person name="Cruveiller S."/>
            <person name="Dossat C."/>
            <person name="Gillett W."/>
            <person name="Gruffaz C."/>
            <person name="Haugen E."/>
            <person name="Hourcade E."/>
            <person name="Levy R."/>
            <person name="Mangenot S."/>
            <person name="Muller E."/>
            <person name="Nadalig T."/>
            <person name="Pagni M."/>
            <person name="Penny C."/>
            <person name="Peyraud R."/>
            <person name="Robinson D.G."/>
            <person name="Roche D."/>
            <person name="Rouy Z."/>
            <person name="Saenampechek C."/>
            <person name="Salvignol G."/>
            <person name="Vallenet D."/>
            <person name="Wu Z."/>
            <person name="Marx C.J."/>
            <person name="Vorholt J.A."/>
            <person name="Olson M.V."/>
            <person name="Kaul R."/>
            <person name="Weissenbach J."/>
            <person name="Medigue C."/>
            <person name="Lidstrom M.E."/>
        </authorList>
    </citation>
    <scope>NUCLEOTIDE SEQUENCE [LARGE SCALE GENOMIC DNA]</scope>
    <source>
        <strain evidence="5">DSM 6343 / CIP 106787 / DM4</strain>
    </source>
</reference>
<proteinExistence type="predicted"/>
<dbReference type="Pfam" id="PF00245">
    <property type="entry name" value="Alk_phosphatase"/>
    <property type="match status" value="1"/>
</dbReference>
<sequence length="1058" mass="109890">MQGASCLCFFHDIIKSQGDDMASTAGPIKNVVVMIADGAGFNTLDTTRLYLQGLADGDPRAGAAGKVLIADGQGFTATAQSVYPLDNRTAPLPGEAGLAQNPAVVYDPAKNYDFTPVSGLDPNGQPRAFAGYEFNRNTYPDSGNTATSIATGDKTYNNAIDVDGAGERLFSIAEQAKELGKATGVVTTVQFSDATPAATGGAHNIARSNANQIAQEMFSAGTLDVIGGTGNPDFDDNGRLRTAPDNTWIGADLWNALKADSFRSQDGQSWNLLQDRASIQAAATGTPTTERLAMITQAFTSSNFNRSGAAAPNTPEVPFSVPRLESSPTLSELSLAALNKLNTDPDGMYLMIEGGAVDRAMHANNLGRMVEEYIDFNNAVKSVVDYINSPTSRATFEDTLLIVTADHDHLLFGPEGATIPYQPVQPDRNGDGLPEGLFFSTNHSNQIIPLFAAGAGSTLLPQLADQRDVATNAAGQQVGSGRAFTDEAELGDFLLAQSRLNATGTTAGADNLIGSDVGDTLDGLAGNDIIDGRGGNDTLAGGAGNDAISGGLGNDRITGGAGNDTVFFNASVDGSDNVDLGAGSDVANISLSTPGQIRLSFTSAQVGNGNANDSNDMADQDGGLAVRLQAEGANDALTGPVSRFDDEGTTFTAGSGATFDVRDLVAGTQRGDLFEVVSLGTSGNDTLTATQAARPYYFNAGMGDDIIVGGTAKDFLVGGAGNDMLAGGSGDDTFIGGAGNDVINGGAGLDRVIFNFASSAASVGLSASGVTTITGSEGTDAFRGIEQFTFSDRTINNADASPLVDDVFYLLSNKDVLASGKDADDHFAEYGAREGRDPNAYFSTKGYLAANSDVAQSGANPLTQYAQAGWKEGRDPSATFDNEFYLARNPDVKAAGLNPLAHYIEYGQSEGRTTFAAVGRTADIKGGFDAEYYLLANGDVASVATAAGGDTFAFARQHFDNYGWKEGRDPNAIFDTKGYLAAYTDVAQAGVNPLGHYDTYGWKEGRDPATDFDTSAYLQANPDVAQAGIEPMQHFLQFGLVENRAVLSDGTFGAGLIG</sequence>
<evidence type="ECO:0000313" key="5">
    <source>
        <dbReference type="Proteomes" id="UP000008070"/>
    </source>
</evidence>
<dbReference type="SUPFAM" id="SSF53649">
    <property type="entry name" value="Alkaline phosphatase-like"/>
    <property type="match status" value="1"/>
</dbReference>
<dbReference type="InterPro" id="IPR017850">
    <property type="entry name" value="Alkaline_phosphatase_core_sf"/>
</dbReference>
<feature type="binding site" evidence="3">
    <location>
        <position position="406"/>
    </location>
    <ligand>
        <name>Zn(2+)</name>
        <dbReference type="ChEBI" id="CHEBI:29105"/>
        <label>2</label>
    </ligand>
</feature>
<feature type="binding site" evidence="3">
    <location>
        <position position="407"/>
    </location>
    <ligand>
        <name>Zn(2+)</name>
        <dbReference type="ChEBI" id="CHEBI:29105"/>
        <label>2</label>
    </ligand>
</feature>
<dbReference type="Gene3D" id="3.40.720.10">
    <property type="entry name" value="Alkaline Phosphatase, subunit A"/>
    <property type="match status" value="1"/>
</dbReference>
<dbReference type="Proteomes" id="UP000008070">
    <property type="component" value="Chromosome"/>
</dbReference>
<feature type="binding site" evidence="3">
    <location>
        <position position="362"/>
    </location>
    <ligand>
        <name>Zn(2+)</name>
        <dbReference type="ChEBI" id="CHEBI:29105"/>
        <label>2</label>
    </ligand>
</feature>
<dbReference type="EC" id="3.1.3.1" evidence="4"/>
<dbReference type="AlphaFoldDB" id="C7CF10"/>
<dbReference type="CDD" id="cd16012">
    <property type="entry name" value="ALP"/>
    <property type="match status" value="1"/>
</dbReference>
<keyword evidence="4" id="KW-0378">Hydrolase</keyword>
<dbReference type="GO" id="GO:0004035">
    <property type="term" value="F:alkaline phosphatase activity"/>
    <property type="evidence" value="ECO:0007669"/>
    <property type="project" value="UniProtKB-EC"/>
</dbReference>
<keyword evidence="3" id="KW-0460">Magnesium</keyword>
<evidence type="ECO:0000313" key="4">
    <source>
        <dbReference type="EMBL" id="CAX22902.1"/>
    </source>
</evidence>
<feature type="binding site" evidence="3">
    <location>
        <position position="353"/>
    </location>
    <ligand>
        <name>Zn(2+)</name>
        <dbReference type="ChEBI" id="CHEBI:29105"/>
        <label>1</label>
    </ligand>
</feature>
<evidence type="ECO:0000256" key="1">
    <source>
        <dbReference type="ARBA" id="ARBA00022553"/>
    </source>
</evidence>
<comment type="cofactor">
    <cofactor evidence="3">
        <name>Zn(2+)</name>
        <dbReference type="ChEBI" id="CHEBI:29105"/>
    </cofactor>
    <text evidence="3">Binds 2 Zn(2+) ions.</text>
</comment>
<evidence type="ECO:0000256" key="3">
    <source>
        <dbReference type="PIRSR" id="PIRSR601952-2"/>
    </source>
</evidence>
<organism evidence="4 5">
    <name type="scientific">Methylorubrum extorquens (strain DSM 6343 / CIP 106787 / DM4)</name>
    <name type="common">Methylobacterium extorquens</name>
    <dbReference type="NCBI Taxonomy" id="661410"/>
    <lineage>
        <taxon>Bacteria</taxon>
        <taxon>Pseudomonadati</taxon>
        <taxon>Pseudomonadota</taxon>
        <taxon>Alphaproteobacteria</taxon>
        <taxon>Hyphomicrobiales</taxon>
        <taxon>Methylobacteriaceae</taxon>
        <taxon>Methylorubrum</taxon>
    </lineage>
</organism>
<dbReference type="Gene3D" id="2.150.10.10">
    <property type="entry name" value="Serralysin-like metalloprotease, C-terminal"/>
    <property type="match status" value="1"/>
</dbReference>
<feature type="binding site" evidence="3">
    <location>
        <position position="195"/>
    </location>
    <ligand>
        <name>Mg(2+)</name>
        <dbReference type="ChEBI" id="CHEBI:18420"/>
    </ligand>
</feature>